<dbReference type="EMBL" id="CM000157">
    <property type="protein sequence ID" value="KRJ97893.1"/>
    <property type="molecule type" value="Genomic_DNA"/>
</dbReference>
<dbReference type="GO" id="GO:0045087">
    <property type="term" value="P:innate immune response"/>
    <property type="evidence" value="ECO:0007669"/>
    <property type="project" value="UniProtKB-KW"/>
</dbReference>
<keyword evidence="10" id="KW-1185">Reference proteome</keyword>
<evidence type="ECO:0000313" key="10">
    <source>
        <dbReference type="Proteomes" id="UP000002282"/>
    </source>
</evidence>
<dbReference type="Pfam" id="PF08194">
    <property type="entry name" value="DIM"/>
    <property type="match status" value="1"/>
</dbReference>
<protein>
    <submittedName>
        <fullName evidence="9">Uncharacterized protein</fullName>
    </submittedName>
</protein>
<evidence type="ECO:0000313" key="9">
    <source>
        <dbReference type="EMBL" id="KRJ97893.1"/>
    </source>
</evidence>
<dbReference type="Proteomes" id="UP000002282">
    <property type="component" value="Chromosome 2L"/>
</dbReference>
<evidence type="ECO:0000256" key="3">
    <source>
        <dbReference type="ARBA" id="ARBA00022525"/>
    </source>
</evidence>
<dbReference type="AlphaFoldDB" id="A0A0R1DKQ2"/>
<evidence type="ECO:0000256" key="6">
    <source>
        <dbReference type="ARBA" id="ARBA00022859"/>
    </source>
</evidence>
<comment type="subcellular location">
    <subcellularLocation>
        <location evidence="1">Secreted</location>
    </subcellularLocation>
</comment>
<evidence type="ECO:0000256" key="1">
    <source>
        <dbReference type="ARBA" id="ARBA00004613"/>
    </source>
</evidence>
<feature type="signal peptide" evidence="8">
    <location>
        <begin position="1"/>
        <end position="18"/>
    </location>
</feature>
<evidence type="ECO:0000256" key="7">
    <source>
        <dbReference type="ARBA" id="ARBA00023157"/>
    </source>
</evidence>
<dbReference type="KEGG" id="dya:Dyak_GE27470"/>
<evidence type="ECO:0000256" key="8">
    <source>
        <dbReference type="SAM" id="SignalP"/>
    </source>
</evidence>
<keyword evidence="6" id="KW-0391">Immunity</keyword>
<keyword evidence="7" id="KW-1015">Disulfide bond</keyword>
<dbReference type="GO" id="GO:0005576">
    <property type="term" value="C:extracellular region"/>
    <property type="evidence" value="ECO:0007669"/>
    <property type="project" value="UniProtKB-SubCell"/>
</dbReference>
<reference evidence="9 10" key="1">
    <citation type="journal article" date="2007" name="Nature">
        <title>Evolution of genes and genomes on the Drosophila phylogeny.</title>
        <authorList>
            <consortium name="Drosophila 12 Genomes Consortium"/>
            <person name="Clark A.G."/>
            <person name="Eisen M.B."/>
            <person name="Smith D.R."/>
            <person name="Bergman C.M."/>
            <person name="Oliver B."/>
            <person name="Markow T.A."/>
            <person name="Kaufman T.C."/>
            <person name="Kellis M."/>
            <person name="Gelbart W."/>
            <person name="Iyer V.N."/>
            <person name="Pollard D.A."/>
            <person name="Sackton T.B."/>
            <person name="Larracuente A.M."/>
            <person name="Singh N.D."/>
            <person name="Abad J.P."/>
            <person name="Abt D.N."/>
            <person name="Adryan B."/>
            <person name="Aguade M."/>
            <person name="Akashi H."/>
            <person name="Anderson W.W."/>
            <person name="Aquadro C.F."/>
            <person name="Ardell D.H."/>
            <person name="Arguello R."/>
            <person name="Artieri C.G."/>
            <person name="Barbash D.A."/>
            <person name="Barker D."/>
            <person name="Barsanti P."/>
            <person name="Batterham P."/>
            <person name="Batzoglou S."/>
            <person name="Begun D."/>
            <person name="Bhutkar A."/>
            <person name="Blanco E."/>
            <person name="Bosak S.A."/>
            <person name="Bradley R.K."/>
            <person name="Brand A.D."/>
            <person name="Brent M.R."/>
            <person name="Brooks A.N."/>
            <person name="Brown R.H."/>
            <person name="Butlin R.K."/>
            <person name="Caggese C."/>
            <person name="Calvi B.R."/>
            <person name="Bernardo de Carvalho A."/>
            <person name="Caspi A."/>
            <person name="Castrezana S."/>
            <person name="Celniker S.E."/>
            <person name="Chang J.L."/>
            <person name="Chapple C."/>
            <person name="Chatterji S."/>
            <person name="Chinwalla A."/>
            <person name="Civetta A."/>
            <person name="Clifton S.W."/>
            <person name="Comeron J.M."/>
            <person name="Costello J.C."/>
            <person name="Coyne J.A."/>
            <person name="Daub J."/>
            <person name="David R.G."/>
            <person name="Delcher A.L."/>
            <person name="Delehaunty K."/>
            <person name="Do C.B."/>
            <person name="Ebling H."/>
            <person name="Edwards K."/>
            <person name="Eickbush T."/>
            <person name="Evans J.D."/>
            <person name="Filipski A."/>
            <person name="Findeiss S."/>
            <person name="Freyhult E."/>
            <person name="Fulton L."/>
            <person name="Fulton R."/>
            <person name="Garcia A.C."/>
            <person name="Gardiner A."/>
            <person name="Garfield D.A."/>
            <person name="Garvin B.E."/>
            <person name="Gibson G."/>
            <person name="Gilbert D."/>
            <person name="Gnerre S."/>
            <person name="Godfrey J."/>
            <person name="Good R."/>
            <person name="Gotea V."/>
            <person name="Gravely B."/>
            <person name="Greenberg A.J."/>
            <person name="Griffiths-Jones S."/>
            <person name="Gross S."/>
            <person name="Guigo R."/>
            <person name="Gustafson E.A."/>
            <person name="Haerty W."/>
            <person name="Hahn M.W."/>
            <person name="Halligan D.L."/>
            <person name="Halpern A.L."/>
            <person name="Halter G.M."/>
            <person name="Han M.V."/>
            <person name="Heger A."/>
            <person name="Hillier L."/>
            <person name="Hinrichs A.S."/>
            <person name="Holmes I."/>
            <person name="Hoskins R.A."/>
            <person name="Hubisz M.J."/>
            <person name="Hultmark D."/>
            <person name="Huntley M.A."/>
            <person name="Jaffe D.B."/>
            <person name="Jagadeeshan S."/>
            <person name="Jeck W.R."/>
            <person name="Johnson J."/>
            <person name="Jones C.D."/>
            <person name="Jordan W.C."/>
            <person name="Karpen G.H."/>
            <person name="Kataoka E."/>
            <person name="Keightley P.D."/>
            <person name="Kheradpour P."/>
            <person name="Kirkness E.F."/>
            <person name="Koerich L.B."/>
            <person name="Kristiansen K."/>
            <person name="Kudrna D."/>
            <person name="Kulathinal R.J."/>
            <person name="Kumar S."/>
            <person name="Kwok R."/>
            <person name="Lander E."/>
            <person name="Langley C.H."/>
            <person name="Lapoint R."/>
            <person name="Lazzaro B.P."/>
            <person name="Lee S.J."/>
            <person name="Levesque L."/>
            <person name="Li R."/>
            <person name="Lin C.F."/>
            <person name="Lin M.F."/>
            <person name="Lindblad-Toh K."/>
            <person name="Llopart A."/>
            <person name="Long M."/>
            <person name="Low L."/>
            <person name="Lozovsky E."/>
            <person name="Lu J."/>
            <person name="Luo M."/>
            <person name="Machado C.A."/>
            <person name="Makalowski W."/>
            <person name="Marzo M."/>
            <person name="Matsuda M."/>
            <person name="Matzkin L."/>
            <person name="McAllister B."/>
            <person name="McBride C.S."/>
            <person name="McKernan B."/>
            <person name="McKernan K."/>
            <person name="Mendez-Lago M."/>
            <person name="Minx P."/>
            <person name="Mollenhauer M.U."/>
            <person name="Montooth K."/>
            <person name="Mount S.M."/>
            <person name="Mu X."/>
            <person name="Myers E."/>
            <person name="Negre B."/>
            <person name="Newfeld S."/>
            <person name="Nielsen R."/>
            <person name="Noor M.A."/>
            <person name="O'Grady P."/>
            <person name="Pachter L."/>
            <person name="Papaceit M."/>
            <person name="Parisi M.J."/>
            <person name="Parisi M."/>
            <person name="Parts L."/>
            <person name="Pedersen J.S."/>
            <person name="Pesole G."/>
            <person name="Phillippy A.M."/>
            <person name="Ponting C.P."/>
            <person name="Pop M."/>
            <person name="Porcelli D."/>
            <person name="Powell J.R."/>
            <person name="Prohaska S."/>
            <person name="Pruitt K."/>
            <person name="Puig M."/>
            <person name="Quesneville H."/>
            <person name="Ram K.R."/>
            <person name="Rand D."/>
            <person name="Rasmussen M.D."/>
            <person name="Reed L.K."/>
            <person name="Reenan R."/>
            <person name="Reily A."/>
            <person name="Remington K.A."/>
            <person name="Rieger T.T."/>
            <person name="Ritchie M.G."/>
            <person name="Robin C."/>
            <person name="Rogers Y.H."/>
            <person name="Rohde C."/>
            <person name="Rozas J."/>
            <person name="Rubenfield M.J."/>
            <person name="Ruiz A."/>
            <person name="Russo S."/>
            <person name="Salzberg S.L."/>
            <person name="Sanchez-Gracia A."/>
            <person name="Saranga D.J."/>
            <person name="Sato H."/>
            <person name="Schaeffer S.W."/>
            <person name="Schatz M.C."/>
            <person name="Schlenke T."/>
            <person name="Schwartz R."/>
            <person name="Segarra C."/>
            <person name="Singh R.S."/>
            <person name="Sirot L."/>
            <person name="Sirota M."/>
            <person name="Sisneros N.B."/>
            <person name="Smith C.D."/>
            <person name="Smith T.F."/>
            <person name="Spieth J."/>
            <person name="Stage D.E."/>
            <person name="Stark A."/>
            <person name="Stephan W."/>
            <person name="Strausberg R.L."/>
            <person name="Strempel S."/>
            <person name="Sturgill D."/>
            <person name="Sutton G."/>
            <person name="Sutton G.G."/>
            <person name="Tao W."/>
            <person name="Teichmann S."/>
            <person name="Tobari Y.N."/>
            <person name="Tomimura Y."/>
            <person name="Tsolas J.M."/>
            <person name="Valente V.L."/>
            <person name="Venter E."/>
            <person name="Venter J.C."/>
            <person name="Vicario S."/>
            <person name="Vieira F.G."/>
            <person name="Vilella A.J."/>
            <person name="Villasante A."/>
            <person name="Walenz B."/>
            <person name="Wang J."/>
            <person name="Wasserman M."/>
            <person name="Watts T."/>
            <person name="Wilson D."/>
            <person name="Wilson R.K."/>
            <person name="Wing R.A."/>
            <person name="Wolfner M.F."/>
            <person name="Wong A."/>
            <person name="Wong G.K."/>
            <person name="Wu C.I."/>
            <person name="Wu G."/>
            <person name="Yamamoto D."/>
            <person name="Yang H.P."/>
            <person name="Yang S.P."/>
            <person name="Yorke J.A."/>
            <person name="Yoshida K."/>
            <person name="Zdobnov E."/>
            <person name="Zhang P."/>
            <person name="Zhang Y."/>
            <person name="Zimin A.V."/>
            <person name="Baldwin J."/>
            <person name="Abdouelleil A."/>
            <person name="Abdulkadir J."/>
            <person name="Abebe A."/>
            <person name="Abera B."/>
            <person name="Abreu J."/>
            <person name="Acer S.C."/>
            <person name="Aftuck L."/>
            <person name="Alexander A."/>
            <person name="An P."/>
            <person name="Anderson E."/>
            <person name="Anderson S."/>
            <person name="Arachi H."/>
            <person name="Azer M."/>
            <person name="Bachantsang P."/>
            <person name="Barry A."/>
            <person name="Bayul T."/>
            <person name="Berlin A."/>
            <person name="Bessette D."/>
            <person name="Bloom T."/>
            <person name="Blye J."/>
            <person name="Boguslavskiy L."/>
            <person name="Bonnet C."/>
            <person name="Boukhgalter B."/>
            <person name="Bourzgui I."/>
            <person name="Brown A."/>
            <person name="Cahill P."/>
            <person name="Channer S."/>
            <person name="Cheshatsang Y."/>
            <person name="Chuda L."/>
            <person name="Citroen M."/>
            <person name="Collymore A."/>
            <person name="Cooke P."/>
            <person name="Costello M."/>
            <person name="D'Aco K."/>
            <person name="Daza R."/>
            <person name="De Haan G."/>
            <person name="DeGray S."/>
            <person name="DeMaso C."/>
            <person name="Dhargay N."/>
            <person name="Dooley K."/>
            <person name="Dooley E."/>
            <person name="Doricent M."/>
            <person name="Dorje P."/>
            <person name="Dorjee K."/>
            <person name="Dupes A."/>
            <person name="Elong R."/>
            <person name="Falk J."/>
            <person name="Farina A."/>
            <person name="Faro S."/>
            <person name="Ferguson D."/>
            <person name="Fisher S."/>
            <person name="Foley C.D."/>
            <person name="Franke A."/>
            <person name="Friedrich D."/>
            <person name="Gadbois L."/>
            <person name="Gearin G."/>
            <person name="Gearin C.R."/>
            <person name="Giannoukos G."/>
            <person name="Goode T."/>
            <person name="Graham J."/>
            <person name="Grandbois E."/>
            <person name="Grewal S."/>
            <person name="Gyaltsen K."/>
            <person name="Hafez N."/>
            <person name="Hagos B."/>
            <person name="Hall J."/>
            <person name="Henson C."/>
            <person name="Hollinger A."/>
            <person name="Honan T."/>
            <person name="Huard M.D."/>
            <person name="Hughes L."/>
            <person name="Hurhula B."/>
            <person name="Husby M.E."/>
            <person name="Kamat A."/>
            <person name="Kanga B."/>
            <person name="Kashin S."/>
            <person name="Khazanovich D."/>
            <person name="Kisner P."/>
            <person name="Lance K."/>
            <person name="Lara M."/>
            <person name="Lee W."/>
            <person name="Lennon N."/>
            <person name="Letendre F."/>
            <person name="LeVine R."/>
            <person name="Lipovsky A."/>
            <person name="Liu X."/>
            <person name="Liu J."/>
            <person name="Liu S."/>
            <person name="Lokyitsang T."/>
            <person name="Lokyitsang Y."/>
            <person name="Lubonja R."/>
            <person name="Lui A."/>
            <person name="MacDonald P."/>
            <person name="Magnisalis V."/>
            <person name="Maru K."/>
            <person name="Matthews C."/>
            <person name="McCusker W."/>
            <person name="McDonough S."/>
            <person name="Mehta T."/>
            <person name="Meldrim J."/>
            <person name="Meneus L."/>
            <person name="Mihai O."/>
            <person name="Mihalev A."/>
            <person name="Mihova T."/>
            <person name="Mittelman R."/>
            <person name="Mlenga V."/>
            <person name="Montmayeur A."/>
            <person name="Mulrain L."/>
            <person name="Navidi A."/>
            <person name="Naylor J."/>
            <person name="Negash T."/>
            <person name="Nguyen T."/>
            <person name="Nguyen N."/>
            <person name="Nicol R."/>
            <person name="Norbu C."/>
            <person name="Norbu N."/>
            <person name="Novod N."/>
            <person name="O'Neill B."/>
            <person name="Osman S."/>
            <person name="Markiewicz E."/>
            <person name="Oyono O.L."/>
            <person name="Patti C."/>
            <person name="Phunkhang P."/>
            <person name="Pierre F."/>
            <person name="Priest M."/>
            <person name="Raghuraman S."/>
            <person name="Rege F."/>
            <person name="Reyes R."/>
            <person name="Rise C."/>
            <person name="Rogov P."/>
            <person name="Ross K."/>
            <person name="Ryan E."/>
            <person name="Settipalli S."/>
            <person name="Shea T."/>
            <person name="Sherpa N."/>
            <person name="Shi L."/>
            <person name="Shih D."/>
            <person name="Sparrow T."/>
            <person name="Spaulding J."/>
            <person name="Stalker J."/>
            <person name="Stange-Thomann N."/>
            <person name="Stavropoulos S."/>
            <person name="Stone C."/>
            <person name="Strader C."/>
            <person name="Tesfaye S."/>
            <person name="Thomson T."/>
            <person name="Thoulutsang Y."/>
            <person name="Thoulutsang D."/>
            <person name="Topham K."/>
            <person name="Topping I."/>
            <person name="Tsamla T."/>
            <person name="Vassiliev H."/>
            <person name="Vo A."/>
            <person name="Wangchuk T."/>
            <person name="Wangdi T."/>
            <person name="Weiand M."/>
            <person name="Wilkinson J."/>
            <person name="Wilson A."/>
            <person name="Yadav S."/>
            <person name="Young G."/>
            <person name="Yu Q."/>
            <person name="Zembek L."/>
            <person name="Zhong D."/>
            <person name="Zimmer A."/>
            <person name="Zwirko Z."/>
            <person name="Jaffe D.B."/>
            <person name="Alvarez P."/>
            <person name="Brockman W."/>
            <person name="Butler J."/>
            <person name="Chin C."/>
            <person name="Gnerre S."/>
            <person name="Grabherr M."/>
            <person name="Kleber M."/>
            <person name="Mauceli E."/>
            <person name="MacCallum I."/>
        </authorList>
    </citation>
    <scope>NUCLEOTIDE SEQUENCE [LARGE SCALE GENOMIC DNA]</scope>
    <source>
        <strain evidence="10">Tai18E2 / Tucson 14021-0261.01</strain>
    </source>
</reference>
<gene>
    <name evidence="9" type="primary">Dyak\GE27470</name>
    <name evidence="9" type="synonym">GE27470</name>
    <name evidence="9" type="ORF">Dyak_GE27470</name>
</gene>
<comment type="similarity">
    <text evidence="2">Belongs to the bomanin family.</text>
</comment>
<name>A0A0R1DKQ2_DROYA</name>
<keyword evidence="3" id="KW-0964">Secreted</keyword>
<sequence length="59" mass="7022">MKFLLVAFLLGLLALSIANPLAPEPDVIINGDCYNCIILIKDNSYYYKYRRCHHRRHRW</sequence>
<feature type="chain" id="PRO_5006402629" evidence="8">
    <location>
        <begin position="19"/>
        <end position="59"/>
    </location>
</feature>
<dbReference type="InterPro" id="IPR013172">
    <property type="entry name" value="Bomanin"/>
</dbReference>
<evidence type="ECO:0000256" key="4">
    <source>
        <dbReference type="ARBA" id="ARBA00022588"/>
    </source>
</evidence>
<keyword evidence="5 8" id="KW-0732">Signal</keyword>
<keyword evidence="4" id="KW-0399">Innate immunity</keyword>
<accession>A0A0R1DKQ2</accession>
<organism evidence="9 10">
    <name type="scientific">Drosophila yakuba</name>
    <name type="common">Fruit fly</name>
    <dbReference type="NCBI Taxonomy" id="7245"/>
    <lineage>
        <taxon>Eukaryota</taxon>
        <taxon>Metazoa</taxon>
        <taxon>Ecdysozoa</taxon>
        <taxon>Arthropoda</taxon>
        <taxon>Hexapoda</taxon>
        <taxon>Insecta</taxon>
        <taxon>Pterygota</taxon>
        <taxon>Neoptera</taxon>
        <taxon>Endopterygota</taxon>
        <taxon>Diptera</taxon>
        <taxon>Brachycera</taxon>
        <taxon>Muscomorpha</taxon>
        <taxon>Ephydroidea</taxon>
        <taxon>Drosophilidae</taxon>
        <taxon>Drosophila</taxon>
        <taxon>Sophophora</taxon>
    </lineage>
</organism>
<evidence type="ECO:0000256" key="2">
    <source>
        <dbReference type="ARBA" id="ARBA00005379"/>
    </source>
</evidence>
<reference evidence="9 10" key="2">
    <citation type="journal article" date="2007" name="PLoS Biol.">
        <title>Principles of genome evolution in the Drosophila melanogaster species group.</title>
        <authorList>
            <person name="Ranz J.M."/>
            <person name="Maurin D."/>
            <person name="Chan Y.S."/>
            <person name="von Grotthuss M."/>
            <person name="Hillier L.W."/>
            <person name="Roote J."/>
            <person name="Ashburner M."/>
            <person name="Bergman C.M."/>
        </authorList>
    </citation>
    <scope>NUCLEOTIDE SEQUENCE [LARGE SCALE GENOMIC DNA]</scope>
    <source>
        <strain evidence="10">Tai18E2 / Tucson 14021-0261.01</strain>
    </source>
</reference>
<evidence type="ECO:0000256" key="5">
    <source>
        <dbReference type="ARBA" id="ARBA00022729"/>
    </source>
</evidence>
<proteinExistence type="inferred from homology"/>